<gene>
    <name evidence="4" type="ORF">CHCC16736_3676</name>
</gene>
<proteinExistence type="predicted"/>
<feature type="domain" description="YncI copper-binding" evidence="3">
    <location>
        <begin position="25"/>
        <end position="140"/>
    </location>
</feature>
<keyword evidence="1" id="KW-0812">Transmembrane</keyword>
<dbReference type="InterPro" id="IPR038507">
    <property type="entry name" value="YcnI-like_sf"/>
</dbReference>
<feature type="signal peptide" evidence="2">
    <location>
        <begin position="1"/>
        <end position="24"/>
    </location>
</feature>
<name>A0A1Y0YJH6_BACLI</name>
<dbReference type="OMA" id="FKAIQTY"/>
<dbReference type="AlphaFoldDB" id="A0A1Y0YJH6"/>
<keyword evidence="1" id="KW-1133">Transmembrane helix</keyword>
<dbReference type="InterPro" id="IPR012533">
    <property type="entry name" value="YcnI-copper_dom"/>
</dbReference>
<evidence type="ECO:0000313" key="5">
    <source>
        <dbReference type="Proteomes" id="UP000435910"/>
    </source>
</evidence>
<accession>A0A1Y0YJH6</accession>
<dbReference type="CDD" id="cd08545">
    <property type="entry name" value="YcnI_like"/>
    <property type="match status" value="1"/>
</dbReference>
<protein>
    <recommendedName>
        <fullName evidence="3">YncI copper-binding domain-containing protein</fullName>
    </recommendedName>
</protein>
<reference evidence="4 5" key="1">
    <citation type="submission" date="2019-06" db="EMBL/GenBank/DDBJ databases">
        <title>Genome sequence analysis of &gt;100 Bacillus licheniformis strains suggests intrinsic resistance to this species.</title>
        <authorList>
            <person name="Wels M."/>
            <person name="Siezen R.J."/>
            <person name="Johansen E."/>
            <person name="Stuer-Lauridsen B."/>
            <person name="Bjerre K."/>
            <person name="Nielsen B.K.K."/>
        </authorList>
    </citation>
    <scope>NUCLEOTIDE SEQUENCE [LARGE SCALE GENOMIC DNA]</scope>
    <source>
        <strain evidence="4 5">BAC-16736</strain>
    </source>
</reference>
<dbReference type="GeneID" id="92858561"/>
<sequence length="214" mass="23112">MLKKTLWMGAILASFLLFSVPVSAHVTVKPTESAAGSWETYTVKVPVEKDNATIKVVLSMPDGVEFQQYEPVPGWKTSTETGKNEKVTRVTWEAENGGIQPGEFQQFTFTAKNPDKEQKAAWNAYQYYKDGTIVEWTGDDDADTPHAITSIVDAAKLGHETVDAHGASTKQNAAAENEDSQGGQGIQTASLILSILAVLLGGAALLLTVRKKKS</sequence>
<keyword evidence="2" id="KW-0732">Signal</keyword>
<evidence type="ECO:0000259" key="3">
    <source>
        <dbReference type="Pfam" id="PF07987"/>
    </source>
</evidence>
<dbReference type="RefSeq" id="WP_003178971.1">
    <property type="nucleotide sequence ID" value="NZ_BEXU01000047.1"/>
</dbReference>
<keyword evidence="1" id="KW-0472">Membrane</keyword>
<dbReference type="EMBL" id="NILC01000016">
    <property type="protein sequence ID" value="TWL30126.1"/>
    <property type="molecule type" value="Genomic_DNA"/>
</dbReference>
<evidence type="ECO:0000313" key="4">
    <source>
        <dbReference type="EMBL" id="TWL30126.1"/>
    </source>
</evidence>
<comment type="caution">
    <text evidence="4">The sequence shown here is derived from an EMBL/GenBank/DDBJ whole genome shotgun (WGS) entry which is preliminary data.</text>
</comment>
<dbReference type="Proteomes" id="UP000435910">
    <property type="component" value="Unassembled WGS sequence"/>
</dbReference>
<evidence type="ECO:0000256" key="2">
    <source>
        <dbReference type="SAM" id="SignalP"/>
    </source>
</evidence>
<feature type="transmembrane region" description="Helical" evidence="1">
    <location>
        <begin position="189"/>
        <end position="209"/>
    </location>
</feature>
<dbReference type="Pfam" id="PF07987">
    <property type="entry name" value="DUF1775"/>
    <property type="match status" value="1"/>
</dbReference>
<organism evidence="4 5">
    <name type="scientific">Bacillus licheniformis</name>
    <dbReference type="NCBI Taxonomy" id="1402"/>
    <lineage>
        <taxon>Bacteria</taxon>
        <taxon>Bacillati</taxon>
        <taxon>Bacillota</taxon>
        <taxon>Bacilli</taxon>
        <taxon>Bacillales</taxon>
        <taxon>Bacillaceae</taxon>
        <taxon>Bacillus</taxon>
    </lineage>
</organism>
<evidence type="ECO:0000256" key="1">
    <source>
        <dbReference type="SAM" id="Phobius"/>
    </source>
</evidence>
<dbReference type="Gene3D" id="2.60.40.2230">
    <property type="entry name" value="Uncharacterised protein YcnI-like PF07987, DUF1775"/>
    <property type="match status" value="1"/>
</dbReference>
<feature type="chain" id="PRO_5041057205" description="YncI copper-binding domain-containing protein" evidence="2">
    <location>
        <begin position="25"/>
        <end position="214"/>
    </location>
</feature>